<reference evidence="3 4" key="1">
    <citation type="submission" date="2020-07" db="EMBL/GenBank/DDBJ databases">
        <title>Genomic Encyclopedia of Type Strains, Phase IV (KMG-IV): sequencing the most valuable type-strain genomes for metagenomic binning, comparative biology and taxonomic classification.</title>
        <authorList>
            <person name="Goeker M."/>
        </authorList>
    </citation>
    <scope>NUCLEOTIDE SEQUENCE [LARGE SCALE GENOMIC DNA]</scope>
    <source>
        <strain evidence="3 4">DSM 45533</strain>
    </source>
</reference>
<comment type="caution">
    <text evidence="3">The sequence shown here is derived from an EMBL/GenBank/DDBJ whole genome shotgun (WGS) entry which is preliminary data.</text>
</comment>
<protein>
    <recommendedName>
        <fullName evidence="2">GEVED domain-containing protein</fullName>
    </recommendedName>
</protein>
<accession>A0A7W0CHT7</accession>
<dbReference type="RefSeq" id="WP_181610196.1">
    <property type="nucleotide sequence ID" value="NZ_BAABAM010000002.1"/>
</dbReference>
<sequence length="401" mass="41600">MVILLSTVLVAAAPSSIAFAAAQPGKSHSAGKDSATSPWAMVNSPERARAVAPSGITMTVVKKMASGTRITQAEVLPANAKAPADEYLIPVNAKAAAGISDLYEGFRVRPNGWSDVASLTFSFSKPVRNPRLHVAGTGGASADKSGNREDYWPGLRMAQGGAGSPTFTKVAGFPGFEVSPRVIAPAAVGPEQETTCGVVYMCGTAQVNGMISSFTLDLLARNVRRGLPAGDPFVWGVFRVTFEEDASDAPASYGAATHSISALSIGADVTADIPNTISFTPRGVPADVDDGAADVLPEGTLRAQQGHQIRMPVPMRSASAAVLAGWIDFNGDGAFQPSERASVSAPAGSSRPVLTWTTPRAVKYGTSWVRLRAAATPETLATPSGWAATGEVEDYRVTLGR</sequence>
<dbReference type="Proteomes" id="UP000530928">
    <property type="component" value="Unassembled WGS sequence"/>
</dbReference>
<keyword evidence="4" id="KW-1185">Reference proteome</keyword>
<evidence type="ECO:0000313" key="4">
    <source>
        <dbReference type="Proteomes" id="UP000530928"/>
    </source>
</evidence>
<proteinExistence type="predicted"/>
<keyword evidence="1" id="KW-0732">Signal</keyword>
<feature type="domain" description="GEVED" evidence="2">
    <location>
        <begin position="323"/>
        <end position="398"/>
    </location>
</feature>
<dbReference type="EMBL" id="JACDUR010000003">
    <property type="protein sequence ID" value="MBA2891393.1"/>
    <property type="molecule type" value="Genomic_DNA"/>
</dbReference>
<evidence type="ECO:0000256" key="1">
    <source>
        <dbReference type="SAM" id="SignalP"/>
    </source>
</evidence>
<name>A0A7W0CHT7_9ACTN</name>
<dbReference type="InterPro" id="IPR045474">
    <property type="entry name" value="GEVED"/>
</dbReference>
<gene>
    <name evidence="3" type="ORF">HNR30_002734</name>
</gene>
<organism evidence="3 4">
    <name type="scientific">Nonomuraea soli</name>
    <dbReference type="NCBI Taxonomy" id="1032476"/>
    <lineage>
        <taxon>Bacteria</taxon>
        <taxon>Bacillati</taxon>
        <taxon>Actinomycetota</taxon>
        <taxon>Actinomycetes</taxon>
        <taxon>Streptosporangiales</taxon>
        <taxon>Streptosporangiaceae</taxon>
        <taxon>Nonomuraea</taxon>
    </lineage>
</organism>
<feature type="signal peptide" evidence="1">
    <location>
        <begin position="1"/>
        <end position="20"/>
    </location>
</feature>
<evidence type="ECO:0000259" key="2">
    <source>
        <dbReference type="Pfam" id="PF20009"/>
    </source>
</evidence>
<evidence type="ECO:0000313" key="3">
    <source>
        <dbReference type="EMBL" id="MBA2891393.1"/>
    </source>
</evidence>
<dbReference type="Pfam" id="PF20009">
    <property type="entry name" value="GEVED"/>
    <property type="match status" value="1"/>
</dbReference>
<dbReference type="AlphaFoldDB" id="A0A7W0CHT7"/>
<feature type="chain" id="PRO_5031517636" description="GEVED domain-containing protein" evidence="1">
    <location>
        <begin position="21"/>
        <end position="401"/>
    </location>
</feature>